<keyword evidence="7" id="KW-0547">Nucleotide-binding</keyword>
<dbReference type="AlphaFoldDB" id="A0AAE4B4X9"/>
<feature type="domain" description="Histidine kinase" evidence="12">
    <location>
        <begin position="125"/>
        <end position="352"/>
    </location>
</feature>
<evidence type="ECO:0000259" key="12">
    <source>
        <dbReference type="PROSITE" id="PS50109"/>
    </source>
</evidence>
<dbReference type="Gene3D" id="1.10.287.130">
    <property type="match status" value="1"/>
</dbReference>
<dbReference type="Proteomes" id="UP001226762">
    <property type="component" value="Unassembled WGS sequence"/>
</dbReference>
<proteinExistence type="predicted"/>
<comment type="catalytic activity">
    <reaction evidence="1">
        <text>ATP + protein L-histidine = ADP + protein N-phospho-L-histidine.</text>
        <dbReference type="EC" id="2.7.13.3"/>
    </reaction>
</comment>
<dbReference type="InterPro" id="IPR003661">
    <property type="entry name" value="HisK_dim/P_dom"/>
</dbReference>
<dbReference type="SUPFAM" id="SSF55874">
    <property type="entry name" value="ATPase domain of HSP90 chaperone/DNA topoisomerase II/histidine kinase"/>
    <property type="match status" value="1"/>
</dbReference>
<dbReference type="PROSITE" id="PS50109">
    <property type="entry name" value="HIS_KIN"/>
    <property type="match status" value="1"/>
</dbReference>
<keyword evidence="14" id="KW-1185">Reference proteome</keyword>
<dbReference type="CDD" id="cd00082">
    <property type="entry name" value="HisKA"/>
    <property type="match status" value="1"/>
</dbReference>
<reference evidence="13" key="1">
    <citation type="submission" date="2022-07" db="EMBL/GenBank/DDBJ databases">
        <authorList>
            <person name="Otstavnykh N."/>
            <person name="Isaeva M."/>
            <person name="Bystritskaya E."/>
        </authorList>
    </citation>
    <scope>NUCLEOTIDE SEQUENCE</scope>
    <source>
        <strain evidence="13">KCTC 52189</strain>
    </source>
</reference>
<evidence type="ECO:0000256" key="4">
    <source>
        <dbReference type="ARBA" id="ARBA00022475"/>
    </source>
</evidence>
<comment type="subcellular location">
    <subcellularLocation>
        <location evidence="2">Cell membrane</location>
    </subcellularLocation>
</comment>
<comment type="caution">
    <text evidence="13">The sequence shown here is derived from an EMBL/GenBank/DDBJ whole genome shotgun (WGS) entry which is preliminary data.</text>
</comment>
<dbReference type="PRINTS" id="PR00344">
    <property type="entry name" value="BCTRLSENSOR"/>
</dbReference>
<evidence type="ECO:0000256" key="8">
    <source>
        <dbReference type="ARBA" id="ARBA00022777"/>
    </source>
</evidence>
<organism evidence="13 14">
    <name type="scientific">Marimonas arenosa</name>
    <dbReference type="NCBI Taxonomy" id="1795305"/>
    <lineage>
        <taxon>Bacteria</taxon>
        <taxon>Pseudomonadati</taxon>
        <taxon>Pseudomonadota</taxon>
        <taxon>Alphaproteobacteria</taxon>
        <taxon>Rhodobacterales</taxon>
        <taxon>Paracoccaceae</taxon>
        <taxon>Marimonas</taxon>
    </lineage>
</organism>
<evidence type="ECO:0000256" key="2">
    <source>
        <dbReference type="ARBA" id="ARBA00004236"/>
    </source>
</evidence>
<dbReference type="InterPro" id="IPR036097">
    <property type="entry name" value="HisK_dim/P_sf"/>
</dbReference>
<dbReference type="GO" id="GO:0004721">
    <property type="term" value="F:phosphoprotein phosphatase activity"/>
    <property type="evidence" value="ECO:0007669"/>
    <property type="project" value="TreeGrafter"/>
</dbReference>
<evidence type="ECO:0000256" key="3">
    <source>
        <dbReference type="ARBA" id="ARBA00012438"/>
    </source>
</evidence>
<protein>
    <recommendedName>
        <fullName evidence="3">histidine kinase</fullName>
        <ecNumber evidence="3">2.7.13.3</ecNumber>
    </recommendedName>
</protein>
<keyword evidence="9 13" id="KW-0067">ATP-binding</keyword>
<dbReference type="InterPro" id="IPR050351">
    <property type="entry name" value="BphY/WalK/GraS-like"/>
</dbReference>
<dbReference type="InterPro" id="IPR036890">
    <property type="entry name" value="HATPase_C_sf"/>
</dbReference>
<dbReference type="GO" id="GO:0016036">
    <property type="term" value="P:cellular response to phosphate starvation"/>
    <property type="evidence" value="ECO:0007669"/>
    <property type="project" value="TreeGrafter"/>
</dbReference>
<dbReference type="SMART" id="SM00387">
    <property type="entry name" value="HATPase_c"/>
    <property type="match status" value="1"/>
</dbReference>
<evidence type="ECO:0000256" key="6">
    <source>
        <dbReference type="ARBA" id="ARBA00022679"/>
    </source>
</evidence>
<dbReference type="InterPro" id="IPR004358">
    <property type="entry name" value="Sig_transdc_His_kin-like_C"/>
</dbReference>
<dbReference type="FunFam" id="3.30.565.10:FF:000006">
    <property type="entry name" value="Sensor histidine kinase WalK"/>
    <property type="match status" value="1"/>
</dbReference>
<evidence type="ECO:0000256" key="10">
    <source>
        <dbReference type="ARBA" id="ARBA00023012"/>
    </source>
</evidence>
<evidence type="ECO:0000256" key="11">
    <source>
        <dbReference type="ARBA" id="ARBA00023136"/>
    </source>
</evidence>
<dbReference type="SMART" id="SM00388">
    <property type="entry name" value="HisKA"/>
    <property type="match status" value="1"/>
</dbReference>
<dbReference type="SUPFAM" id="SSF47384">
    <property type="entry name" value="Homodimeric domain of signal transducing histidine kinase"/>
    <property type="match status" value="1"/>
</dbReference>
<dbReference type="GO" id="GO:0005886">
    <property type="term" value="C:plasma membrane"/>
    <property type="evidence" value="ECO:0007669"/>
    <property type="project" value="UniProtKB-SubCell"/>
</dbReference>
<name>A0AAE4B4X9_9RHOB</name>
<keyword evidence="4" id="KW-1003">Cell membrane</keyword>
<dbReference type="PANTHER" id="PTHR45453">
    <property type="entry name" value="PHOSPHATE REGULON SENSOR PROTEIN PHOR"/>
    <property type="match status" value="1"/>
</dbReference>
<dbReference type="InterPro" id="IPR003594">
    <property type="entry name" value="HATPase_dom"/>
</dbReference>
<sequence>MTTPTDPRQALLDALPMAACQVAPNQRIAALNAPGQALLGSGVAGQNYITALRQPDLLGAIERAAATHERRTARYVSRGGGQRDVIYEASCAWLGLLGVEGVLVCFEDRSPLEHAGQMRRDFVANVSHELRTPLTSLLGFIETLRGAARDDPAARDRFLDIMEAEAMRMERLVHDLLSLSRVEAQERMRPDDSVDLAAILASVLYRLAPLAEQSGIAFDLRLPEDDDAAVMVIGDEDQLRQLVANLVENAVKYGGAGGKVTLRLSRIAREPVLRSPAVMLEVIDYGAGIDPLHIPRLTERFYRVDSHRSRQVGGTGLGLAIVKHIVNRHRGRLRIDSATGKGSTFTVILPTA</sequence>
<keyword evidence="5" id="KW-0597">Phosphoprotein</keyword>
<dbReference type="Gene3D" id="3.30.565.10">
    <property type="entry name" value="Histidine kinase-like ATPase, C-terminal domain"/>
    <property type="match status" value="1"/>
</dbReference>
<accession>A0AAE4B4X9</accession>
<dbReference type="Pfam" id="PF02518">
    <property type="entry name" value="HATPase_c"/>
    <property type="match status" value="1"/>
</dbReference>
<dbReference type="GO" id="GO:0005524">
    <property type="term" value="F:ATP binding"/>
    <property type="evidence" value="ECO:0007669"/>
    <property type="project" value="UniProtKB-KW"/>
</dbReference>
<dbReference type="EC" id="2.7.13.3" evidence="3"/>
<dbReference type="InterPro" id="IPR005467">
    <property type="entry name" value="His_kinase_dom"/>
</dbReference>
<evidence type="ECO:0000313" key="13">
    <source>
        <dbReference type="EMBL" id="MDQ2088611.1"/>
    </source>
</evidence>
<dbReference type="Pfam" id="PF00512">
    <property type="entry name" value="HisKA"/>
    <property type="match status" value="1"/>
</dbReference>
<gene>
    <name evidence="13" type="ORF">NO357_01680</name>
</gene>
<dbReference type="GO" id="GO:0000155">
    <property type="term" value="F:phosphorelay sensor kinase activity"/>
    <property type="evidence" value="ECO:0007669"/>
    <property type="project" value="InterPro"/>
</dbReference>
<dbReference type="RefSeq" id="WP_306733875.1">
    <property type="nucleotide sequence ID" value="NZ_JANHAX010000001.1"/>
</dbReference>
<keyword evidence="8" id="KW-0418">Kinase</keyword>
<evidence type="ECO:0000256" key="7">
    <source>
        <dbReference type="ARBA" id="ARBA00022741"/>
    </source>
</evidence>
<evidence type="ECO:0000256" key="1">
    <source>
        <dbReference type="ARBA" id="ARBA00000085"/>
    </source>
</evidence>
<keyword evidence="6" id="KW-0808">Transferase</keyword>
<evidence type="ECO:0000313" key="14">
    <source>
        <dbReference type="Proteomes" id="UP001226762"/>
    </source>
</evidence>
<dbReference type="EMBL" id="JANHAX010000001">
    <property type="protein sequence ID" value="MDQ2088611.1"/>
    <property type="molecule type" value="Genomic_DNA"/>
</dbReference>
<evidence type="ECO:0000256" key="9">
    <source>
        <dbReference type="ARBA" id="ARBA00022840"/>
    </source>
</evidence>
<keyword evidence="10" id="KW-0902">Two-component regulatory system</keyword>
<evidence type="ECO:0000256" key="5">
    <source>
        <dbReference type="ARBA" id="ARBA00022553"/>
    </source>
</evidence>
<reference evidence="13" key="2">
    <citation type="submission" date="2023-02" db="EMBL/GenBank/DDBJ databases">
        <title>'Rhodoalgimonas zhirmunskyi' gen. nov., isolated from a red alga.</title>
        <authorList>
            <person name="Nedashkovskaya O.I."/>
            <person name="Otstavnykh N.Y."/>
            <person name="Bystritskaya E.P."/>
            <person name="Balabanova L.A."/>
            <person name="Isaeva M.P."/>
        </authorList>
    </citation>
    <scope>NUCLEOTIDE SEQUENCE</scope>
    <source>
        <strain evidence="13">KCTC 52189</strain>
    </source>
</reference>
<dbReference type="PANTHER" id="PTHR45453:SF1">
    <property type="entry name" value="PHOSPHATE REGULON SENSOR PROTEIN PHOR"/>
    <property type="match status" value="1"/>
</dbReference>
<dbReference type="FunFam" id="1.10.287.130:FF:000008">
    <property type="entry name" value="Two-component sensor histidine kinase"/>
    <property type="match status" value="1"/>
</dbReference>
<keyword evidence="11" id="KW-0472">Membrane</keyword>